<evidence type="ECO:0000256" key="10">
    <source>
        <dbReference type="ARBA" id="ARBA00059236"/>
    </source>
</evidence>
<dbReference type="InterPro" id="IPR004148">
    <property type="entry name" value="BAR_dom"/>
</dbReference>
<dbReference type="Ensembl" id="ENSORLT00020029972.1">
    <property type="protein sequence ID" value="ENSORLP00020020544.1"/>
    <property type="gene ID" value="ENSORLG00020021540.1"/>
</dbReference>
<dbReference type="Gene3D" id="1.20.1270.60">
    <property type="entry name" value="Arfaptin homology (AH) domain/BAR domain"/>
    <property type="match status" value="1"/>
</dbReference>
<feature type="compositionally biased region" description="Low complexity" evidence="15">
    <location>
        <begin position="724"/>
        <end position="744"/>
    </location>
</feature>
<dbReference type="CDD" id="cd07619">
    <property type="entry name" value="BAR_Rich2"/>
    <property type="match status" value="1"/>
</dbReference>
<comment type="function">
    <text evidence="10">GTPase-activating protein (GAP) that stimulates the GTPase activity of Rho-type GTPases. Thereby, controls Rho-type GTPases cycling between their active GTP-bound and inactive GDP-bound states. Acts as a GAP at least for CDC42 and RAC1. In neurons, is involved in dendritic spine formation and synaptic plasticity in a specific RAC1-GAP activity. Limits the initiation of exploratory dendritic filopodia. Recruited to actin-patches that seed filopodia, binds specifically to plasma membrane sections that are deformed inward by acto-myosin mediated contractile forces. Acts through GAP activity on RAC1 to reduce actin polymerization necessary for filopodia formation. In association with SHANK3, promotes GRIA1 exocytosis from recycling endosomes and spine morphological changes associated to long-term potentiation.</text>
</comment>
<dbReference type="Pfam" id="PF00620">
    <property type="entry name" value="RhoGAP"/>
    <property type="match status" value="1"/>
</dbReference>
<dbReference type="Gene3D" id="1.10.555.10">
    <property type="entry name" value="Rho GTPase activation protein"/>
    <property type="match status" value="1"/>
</dbReference>
<evidence type="ECO:0000256" key="13">
    <source>
        <dbReference type="ARBA" id="ARBA00074989"/>
    </source>
</evidence>
<dbReference type="Pfam" id="PF03114">
    <property type="entry name" value="BAR"/>
    <property type="match status" value="1"/>
</dbReference>
<evidence type="ECO:0000256" key="14">
    <source>
        <dbReference type="ARBA" id="ARBA00076927"/>
    </source>
</evidence>
<comment type="subcellular location">
    <subcellularLocation>
        <location evidence="2">Cell projection</location>
        <location evidence="2">Dendrite</location>
    </subcellularLocation>
    <subcellularLocation>
        <location evidence="3">Cell projection</location>
        <location evidence="3">Dendritic spine</location>
    </subcellularLocation>
    <subcellularLocation>
        <location evidence="9">Presynapse</location>
    </subcellularLocation>
    <subcellularLocation>
        <location evidence="1">Recycling endosome</location>
    </subcellularLocation>
</comment>
<evidence type="ECO:0000256" key="12">
    <source>
        <dbReference type="ARBA" id="ARBA00070278"/>
    </source>
</evidence>
<feature type="compositionally biased region" description="Pro residues" evidence="15">
    <location>
        <begin position="714"/>
        <end position="723"/>
    </location>
</feature>
<evidence type="ECO:0000259" key="17">
    <source>
        <dbReference type="PROSITE" id="PS51021"/>
    </source>
</evidence>
<reference evidence="18" key="4">
    <citation type="submission" date="2025-09" db="UniProtKB">
        <authorList>
            <consortium name="Ensembl"/>
        </authorList>
    </citation>
    <scope>IDENTIFICATION</scope>
    <source>
        <strain evidence="18">HNI</strain>
    </source>
</reference>
<evidence type="ECO:0000313" key="18">
    <source>
        <dbReference type="Ensembl" id="ENSORLP00020020544.1"/>
    </source>
</evidence>
<dbReference type="PANTHER" id="PTHR14130:SF13">
    <property type="entry name" value="RHO GTPASE-ACTIVATING PROTEIN 44"/>
    <property type="match status" value="1"/>
</dbReference>
<dbReference type="GO" id="GO:0055037">
    <property type="term" value="C:recycling endosome"/>
    <property type="evidence" value="ECO:0007669"/>
    <property type="project" value="UniProtKB-SubCell"/>
</dbReference>
<accession>A0A3P9LIL1</accession>
<evidence type="ECO:0000256" key="3">
    <source>
        <dbReference type="ARBA" id="ARBA00004552"/>
    </source>
</evidence>
<keyword evidence="8" id="KW-0966">Cell projection</keyword>
<evidence type="ECO:0000256" key="5">
    <source>
        <dbReference type="ARBA" id="ARBA00022553"/>
    </source>
</evidence>
<name>A0A3P9LIL1_ORYLA</name>
<evidence type="ECO:0000256" key="7">
    <source>
        <dbReference type="ARBA" id="ARBA00023018"/>
    </source>
</evidence>
<dbReference type="GO" id="GO:0098793">
    <property type="term" value="C:presynapse"/>
    <property type="evidence" value="ECO:0007669"/>
    <property type="project" value="UniProtKB-SubCell"/>
</dbReference>
<keyword evidence="5" id="KW-0597">Phosphoprotein</keyword>
<feature type="region of interest" description="Disordered" evidence="15">
    <location>
        <begin position="469"/>
        <end position="499"/>
    </location>
</feature>
<evidence type="ECO:0000256" key="1">
    <source>
        <dbReference type="ARBA" id="ARBA00004172"/>
    </source>
</evidence>
<dbReference type="AlphaFoldDB" id="A0A3P9LIL1"/>
<evidence type="ECO:0000259" key="16">
    <source>
        <dbReference type="PROSITE" id="PS50238"/>
    </source>
</evidence>
<dbReference type="SMART" id="SM00324">
    <property type="entry name" value="RhoGAP"/>
    <property type="match status" value="1"/>
</dbReference>
<dbReference type="GO" id="GO:0007165">
    <property type="term" value="P:signal transduction"/>
    <property type="evidence" value="ECO:0007669"/>
    <property type="project" value="InterPro"/>
</dbReference>
<keyword evidence="6" id="KW-0967">Endosome</keyword>
<reference key="1">
    <citation type="journal article" date="2007" name="Nature">
        <title>The medaka draft genome and insights into vertebrate genome evolution.</title>
        <authorList>
            <person name="Kasahara M."/>
            <person name="Naruse K."/>
            <person name="Sasaki S."/>
            <person name="Nakatani Y."/>
            <person name="Qu W."/>
            <person name="Ahsan B."/>
            <person name="Yamada T."/>
            <person name="Nagayasu Y."/>
            <person name="Doi K."/>
            <person name="Kasai Y."/>
            <person name="Jindo T."/>
            <person name="Kobayashi D."/>
            <person name="Shimada A."/>
            <person name="Toyoda A."/>
            <person name="Kuroki Y."/>
            <person name="Fujiyama A."/>
            <person name="Sasaki T."/>
            <person name="Shimizu A."/>
            <person name="Asakawa S."/>
            <person name="Shimizu N."/>
            <person name="Hashimoto S."/>
            <person name="Yang J."/>
            <person name="Lee Y."/>
            <person name="Matsushima K."/>
            <person name="Sugano S."/>
            <person name="Sakaizumi M."/>
            <person name="Narita T."/>
            <person name="Ohishi K."/>
            <person name="Haga S."/>
            <person name="Ohta F."/>
            <person name="Nomoto H."/>
            <person name="Nogata K."/>
            <person name="Morishita T."/>
            <person name="Endo T."/>
            <person name="Shin-I T."/>
            <person name="Takeda H."/>
            <person name="Morishita S."/>
            <person name="Kohara Y."/>
        </authorList>
    </citation>
    <scope>NUCLEOTIDE SEQUENCE [LARGE SCALE GENOMIC DNA]</scope>
    <source>
        <strain>Hd-rR</strain>
    </source>
</reference>
<evidence type="ECO:0000256" key="4">
    <source>
        <dbReference type="ARBA" id="ARBA00022468"/>
    </source>
</evidence>
<proteinExistence type="predicted"/>
<dbReference type="InterPro" id="IPR027267">
    <property type="entry name" value="AH/BAR_dom_sf"/>
</dbReference>
<dbReference type="SMART" id="SM00721">
    <property type="entry name" value="BAR"/>
    <property type="match status" value="1"/>
</dbReference>
<feature type="compositionally biased region" description="Polar residues" evidence="15">
    <location>
        <begin position="469"/>
        <end position="478"/>
    </location>
</feature>
<dbReference type="GO" id="GO:0043197">
    <property type="term" value="C:dendritic spine"/>
    <property type="evidence" value="ECO:0007669"/>
    <property type="project" value="UniProtKB-SubCell"/>
</dbReference>
<dbReference type="PROSITE" id="PS51021">
    <property type="entry name" value="BAR"/>
    <property type="match status" value="1"/>
</dbReference>
<feature type="compositionally biased region" description="Basic and acidic residues" evidence="15">
    <location>
        <begin position="484"/>
        <end position="494"/>
    </location>
</feature>
<feature type="domain" description="Rho-GAP" evidence="16">
    <location>
        <begin position="260"/>
        <end position="450"/>
    </location>
</feature>
<dbReference type="GO" id="GO:0005096">
    <property type="term" value="F:GTPase activator activity"/>
    <property type="evidence" value="ECO:0007669"/>
    <property type="project" value="UniProtKB-KW"/>
</dbReference>
<evidence type="ECO:0000256" key="15">
    <source>
        <dbReference type="SAM" id="MobiDB-lite"/>
    </source>
</evidence>
<protein>
    <recommendedName>
        <fullName evidence="12">Rho GTPase-activating protein 44</fullName>
    </recommendedName>
    <alternativeName>
        <fullName evidence="13">Rho-type GTPase-activating protein RICH2</fullName>
    </alternativeName>
    <alternativeName>
        <fullName evidence="14">RhoGAP interacting with CIP4 homologs protein 2</fullName>
    </alternativeName>
</protein>
<dbReference type="PANTHER" id="PTHR14130">
    <property type="entry name" value="3BP-1 RELATED RHOGAP"/>
    <property type="match status" value="1"/>
</dbReference>
<reference evidence="18" key="3">
    <citation type="submission" date="2025-08" db="UniProtKB">
        <authorList>
            <consortium name="Ensembl"/>
        </authorList>
    </citation>
    <scope>IDENTIFICATION</scope>
    <source>
        <strain evidence="18">HNI</strain>
    </source>
</reference>
<feature type="domain" description="BAR" evidence="17">
    <location>
        <begin position="14"/>
        <end position="254"/>
    </location>
</feature>
<dbReference type="FunFam" id="1.20.1270.60:FF:000018">
    <property type="entry name" value="Rho GTPase activating protein 44"/>
    <property type="match status" value="1"/>
</dbReference>
<keyword evidence="4" id="KW-0343">GTPase activation</keyword>
<feature type="compositionally biased region" description="Low complexity" evidence="15">
    <location>
        <begin position="528"/>
        <end position="546"/>
    </location>
</feature>
<sequence length="801" mass="88519">MKKQFNRMRQLANQTVGRAEKTEVLGEDLLQVEKRLELVKQVSHSTHKKLTACLQGQQGVDVEKKSVRSPSKKLPLTTLAQCMVEGAAVLGDESLLGKMLKLCGETQERLAQELILFELTIERDVVDPLCELAEVEIPNIQKQRKHLAKLVLDMDSARTRYYQSTKSSGVSTNLQPTGAKADHLREEMEEAANRMEICRDQLSADMYSFVAKEIDYASYFQTLIEVQAEYHRKSLELLQSVLPQIKAHQETWVEKPCYGKPLEEHLVLSGRDIAFPIEACVTMLLECGMEEEGLFRIAPSASKLKKLKASLDCGVLDVQEYSADPHAIAGALKSYLRELPEPLMTFQLYSDWIQASNIQDQEKRLQALYAACEKLPPANNNNFKYLIKFLSKLTEYQDLNKMTPGNIAIVLGPNLLWTHNDGNITEMMTTVSLQIVGIIEPIIQHADWFFPGEIEFNVTGNYGSPVHTNHNANYSSMPSPDMDQTDRRQNDQSRRPLSVATDNMMLEFYKKDGIRKIQSMGVRVMDTSWVSRRGSSSSRKSSSTPPNVHPPTPPADAIIPEQPGDFYVSPSPTPPPTSSDRASTLKNKELSPVIGQKGLQGTVPCSGQSQHSEHSPHSLRRAKKLAPIPPKGPFCQMGAMSDQSTGQPSPVSLSPTPPSTPSPYGFSYPQGYATISSPCQTQTATTPSLSSPPSLAGTLNKPRPTPKPPRQRPNLPPPQPPSTPGTSPQPLDHSSGLLDGLSPGESMSTDTFCNLDIPVIDMELESILDLAHISPFRNLVTLLESTNSRADSEEESESTVL</sequence>
<organism evidence="18 19">
    <name type="scientific">Oryzias latipes</name>
    <name type="common">Japanese rice fish</name>
    <name type="synonym">Japanese killifish</name>
    <dbReference type="NCBI Taxonomy" id="8090"/>
    <lineage>
        <taxon>Eukaryota</taxon>
        <taxon>Metazoa</taxon>
        <taxon>Chordata</taxon>
        <taxon>Craniata</taxon>
        <taxon>Vertebrata</taxon>
        <taxon>Euteleostomi</taxon>
        <taxon>Actinopterygii</taxon>
        <taxon>Neopterygii</taxon>
        <taxon>Teleostei</taxon>
        <taxon>Neoteleostei</taxon>
        <taxon>Acanthomorphata</taxon>
        <taxon>Ovalentaria</taxon>
        <taxon>Atherinomorphae</taxon>
        <taxon>Beloniformes</taxon>
        <taxon>Adrianichthyidae</taxon>
        <taxon>Oryziinae</taxon>
        <taxon>Oryzias</taxon>
    </lineage>
</organism>
<evidence type="ECO:0000256" key="6">
    <source>
        <dbReference type="ARBA" id="ARBA00022753"/>
    </source>
</evidence>
<dbReference type="Proteomes" id="UP000265180">
    <property type="component" value="Chromosome 19"/>
</dbReference>
<dbReference type="PROSITE" id="PS50238">
    <property type="entry name" value="RHOGAP"/>
    <property type="match status" value="1"/>
</dbReference>
<dbReference type="FunFam" id="1.10.555.10:FF:000001">
    <property type="entry name" value="Rho GTPase activating protein 44"/>
    <property type="match status" value="1"/>
</dbReference>
<evidence type="ECO:0000256" key="11">
    <source>
        <dbReference type="ARBA" id="ARBA00063387"/>
    </source>
</evidence>
<dbReference type="InterPro" id="IPR008936">
    <property type="entry name" value="Rho_GTPase_activation_prot"/>
</dbReference>
<evidence type="ECO:0000256" key="9">
    <source>
        <dbReference type="ARBA" id="ARBA00034106"/>
    </source>
</evidence>
<reference evidence="18 19" key="2">
    <citation type="submission" date="2017-04" db="EMBL/GenBank/DDBJ databases">
        <title>CpG methylation of centromeres and impact of large insertions on vertebrate speciation.</title>
        <authorList>
            <person name="Ichikawa K."/>
            <person name="Yoshimura J."/>
            <person name="Morishita S."/>
        </authorList>
    </citation>
    <scope>NUCLEOTIDE SEQUENCE</scope>
    <source>
        <strain evidence="18 19">HNI</strain>
    </source>
</reference>
<dbReference type="SUPFAM" id="SSF103657">
    <property type="entry name" value="BAR/IMD domain-like"/>
    <property type="match status" value="1"/>
</dbReference>
<comment type="subunit">
    <text evidence="11">Interacts with BST2 (via cytoplasmic domain). Interacts (probably via PDZ-binding motif) with SHANK3 (via PDZ domain); the interaction takes place in dendritic spines and promotes GRIA1 exocytosis.</text>
</comment>
<dbReference type="InterPro" id="IPR000198">
    <property type="entry name" value="RhoGAP_dom"/>
</dbReference>
<evidence type="ECO:0000313" key="19">
    <source>
        <dbReference type="Proteomes" id="UP000265180"/>
    </source>
</evidence>
<dbReference type="SUPFAM" id="SSF48350">
    <property type="entry name" value="GTPase activation domain, GAP"/>
    <property type="match status" value="1"/>
</dbReference>
<keyword evidence="7" id="KW-0770">Synapse</keyword>
<feature type="region of interest" description="Disordered" evidence="15">
    <location>
        <begin position="528"/>
        <end position="746"/>
    </location>
</feature>
<dbReference type="InterPro" id="IPR047165">
    <property type="entry name" value="RHG17/44/SH3BP1-like"/>
</dbReference>
<evidence type="ECO:0000256" key="8">
    <source>
        <dbReference type="ARBA" id="ARBA00023273"/>
    </source>
</evidence>
<evidence type="ECO:0000256" key="2">
    <source>
        <dbReference type="ARBA" id="ARBA00004279"/>
    </source>
</evidence>
<feature type="compositionally biased region" description="Low complexity" evidence="15">
    <location>
        <begin position="680"/>
        <end position="702"/>
    </location>
</feature>